<dbReference type="AlphaFoldDB" id="A0A0C5BZB4"/>
<dbReference type="EMBL" id="CP010868">
    <property type="protein sequence ID" value="AJM92340.1"/>
    <property type="molecule type" value="Genomic_DNA"/>
</dbReference>
<evidence type="ECO:0000313" key="2">
    <source>
        <dbReference type="Proteomes" id="UP000032027"/>
    </source>
</evidence>
<reference evidence="1 2" key="2">
    <citation type="journal article" date="2016" name="ISME J.">
        <title>Physiological and genomic characterization of two novel marine thaumarchaeal strains indicates niche differentiation.</title>
        <authorList>
            <person name="Bayer B."/>
            <person name="Vojvoda J."/>
            <person name="Offre P."/>
            <person name="Alves R.J."/>
            <person name="Elisabeth N.H."/>
            <person name="Garcia J.A."/>
            <person name="Volland J.M."/>
            <person name="Srivastava A."/>
            <person name="Schleper C."/>
            <person name="Herndl G.J."/>
        </authorList>
    </citation>
    <scope>NUCLEOTIDE SEQUENCE [LARGE SCALE GENOMIC DNA]</scope>
    <source>
        <strain evidence="1 2">D3C</strain>
    </source>
</reference>
<keyword evidence="2" id="KW-1185">Reference proteome</keyword>
<evidence type="ECO:0000313" key="1">
    <source>
        <dbReference type="EMBL" id="AJM92340.1"/>
    </source>
</evidence>
<dbReference type="Proteomes" id="UP000032027">
    <property type="component" value="Chromosome"/>
</dbReference>
<reference evidence="2" key="1">
    <citation type="submission" date="2015-02" db="EMBL/GenBank/DDBJ databases">
        <title>Characterization of two novel Thaumarchaeota isolated from the Northern Adriatic Sea.</title>
        <authorList>
            <person name="Bayer B."/>
            <person name="Vojvoda J."/>
            <person name="Offre P."/>
            <person name="Srivastava A."/>
            <person name="Elisabeth N."/>
            <person name="Garcia J.A.L."/>
            <person name="Schleper C."/>
            <person name="Herndl G.J."/>
        </authorList>
    </citation>
    <scope>NUCLEOTIDE SEQUENCE [LARGE SCALE GENOMIC DNA]</scope>
    <source>
        <strain evidence="2">D3C</strain>
    </source>
</reference>
<organism evidence="1 2">
    <name type="scientific">Nitrosopumilus piranensis</name>
    <dbReference type="NCBI Taxonomy" id="1582439"/>
    <lineage>
        <taxon>Archaea</taxon>
        <taxon>Nitrososphaerota</taxon>
        <taxon>Nitrososphaeria</taxon>
        <taxon>Nitrosopumilales</taxon>
        <taxon>Nitrosopumilaceae</taxon>
        <taxon>Nitrosopumilus</taxon>
    </lineage>
</organism>
<proteinExistence type="predicted"/>
<gene>
    <name evidence="1" type="ORF">NPIRD3C_1128</name>
</gene>
<protein>
    <submittedName>
        <fullName evidence="1">Uncharacterized protein</fullName>
    </submittedName>
</protein>
<reference evidence="1 2" key="3">
    <citation type="journal article" date="2019" name="Int. J. Syst. Evol. Microbiol.">
        <title>Nitrosopumilus adriaticus sp. nov. and Nitrosopumilus piranensis sp. nov., two ammonia-oxidizing archaea from the Adriatic Sea and members of the class Nitrososphaeria.</title>
        <authorList>
            <person name="Bayer B."/>
            <person name="Vojvoda J."/>
            <person name="Reinthaler T."/>
            <person name="Reyes C."/>
            <person name="Pinto M."/>
            <person name="Herndl G.J."/>
        </authorList>
    </citation>
    <scope>NUCLEOTIDE SEQUENCE [LARGE SCALE GENOMIC DNA]</scope>
    <source>
        <strain evidence="1 2">D3C</strain>
    </source>
</reference>
<name>A0A0C5BZB4_9ARCH</name>
<dbReference type="KEGG" id="nid:NPIRD3C_1128"/>
<sequence>MRKMWFGMLLCIVRIWNKGNGLIIDWIKQNKNNKKSVYSLSSFSRA</sequence>
<dbReference type="HOGENOM" id="CLU_3178409_0_0_2"/>
<accession>A0A0C5BZB4</accession>